<dbReference type="EMBL" id="UYWY01000153">
    <property type="protein sequence ID" value="VDM24087.1"/>
    <property type="molecule type" value="Genomic_DNA"/>
</dbReference>
<feature type="region of interest" description="Disordered" evidence="1">
    <location>
        <begin position="248"/>
        <end position="287"/>
    </location>
</feature>
<gene>
    <name evidence="2" type="ORF">TCNE_LOCUS353</name>
</gene>
<reference evidence="4" key="1">
    <citation type="submission" date="2016-06" db="UniProtKB">
        <authorList>
            <consortium name="WormBaseParasite"/>
        </authorList>
    </citation>
    <scope>IDENTIFICATION</scope>
</reference>
<keyword evidence="3" id="KW-1185">Reference proteome</keyword>
<evidence type="ECO:0000313" key="2">
    <source>
        <dbReference type="EMBL" id="VDM24087.1"/>
    </source>
</evidence>
<evidence type="ECO:0000313" key="3">
    <source>
        <dbReference type="Proteomes" id="UP000050794"/>
    </source>
</evidence>
<dbReference type="AlphaFoldDB" id="A0A183TVT3"/>
<sequence length="287" mass="32742">MCLAVAGKRRVVIAEGFEKHLRVFGEATVLGEPYFPLQEWETKTCGACARQEREVGASGWPRYFSTAHFMSMSPASFPRRYAVPSNSSTLITEWRTSASSSRMLSAYEISDDLSRRQIQVLERRYGGRLRAHAAATRIQRAFRQYRMMQQWRRLVVPLQHWNSGVTHIRCIESVTRWRSGNVNAAQPQRICDASRYANASDSSLQQQQWSRRNCICSPSTQVNPTNSIFRGTPLPNRYHPSVSLSAQLRATRSNERSSPPSPARIVSESTAHRPYAELMSPRLSHRR</sequence>
<dbReference type="WBParaSite" id="TCNE_0000035201-mRNA-1">
    <property type="protein sequence ID" value="TCNE_0000035201-mRNA-1"/>
    <property type="gene ID" value="TCNE_0000035201"/>
</dbReference>
<evidence type="ECO:0000256" key="1">
    <source>
        <dbReference type="SAM" id="MobiDB-lite"/>
    </source>
</evidence>
<proteinExistence type="predicted"/>
<dbReference type="PROSITE" id="PS50096">
    <property type="entry name" value="IQ"/>
    <property type="match status" value="1"/>
</dbReference>
<name>A0A183TVT3_TOXCA</name>
<reference evidence="2 3" key="2">
    <citation type="submission" date="2018-11" db="EMBL/GenBank/DDBJ databases">
        <authorList>
            <consortium name="Pathogen Informatics"/>
        </authorList>
    </citation>
    <scope>NUCLEOTIDE SEQUENCE [LARGE SCALE GENOMIC DNA]</scope>
</reference>
<evidence type="ECO:0000313" key="4">
    <source>
        <dbReference type="WBParaSite" id="TCNE_0000035201-mRNA-1"/>
    </source>
</evidence>
<accession>A0A183TVT3</accession>
<dbReference type="Proteomes" id="UP000050794">
    <property type="component" value="Unassembled WGS sequence"/>
</dbReference>
<protein>
    <submittedName>
        <fullName evidence="4">DUF4817 domain-containing protein</fullName>
    </submittedName>
</protein>
<organism evidence="3 4">
    <name type="scientific">Toxocara canis</name>
    <name type="common">Canine roundworm</name>
    <dbReference type="NCBI Taxonomy" id="6265"/>
    <lineage>
        <taxon>Eukaryota</taxon>
        <taxon>Metazoa</taxon>
        <taxon>Ecdysozoa</taxon>
        <taxon>Nematoda</taxon>
        <taxon>Chromadorea</taxon>
        <taxon>Rhabditida</taxon>
        <taxon>Spirurina</taxon>
        <taxon>Ascaridomorpha</taxon>
        <taxon>Ascaridoidea</taxon>
        <taxon>Toxocaridae</taxon>
        <taxon>Toxocara</taxon>
    </lineage>
</organism>